<keyword evidence="1" id="KW-0472">Membrane</keyword>
<evidence type="ECO:0000256" key="1">
    <source>
        <dbReference type="SAM" id="Phobius"/>
    </source>
</evidence>
<keyword evidence="3" id="KW-1185">Reference proteome</keyword>
<keyword evidence="1" id="KW-0812">Transmembrane</keyword>
<dbReference type="AlphaFoldDB" id="D3Q565"/>
<dbReference type="Proteomes" id="UP000000844">
    <property type="component" value="Chromosome"/>
</dbReference>
<keyword evidence="1" id="KW-1133">Transmembrane helix</keyword>
<sequence>MYHFLHTPTLLSADTVDMTANTGAVGRVLVVVLLTVTLALAVRSLRLIWGPISEIVGLLLRAGAVALFAITMLIVVVVLTITYV</sequence>
<dbReference type="KEGG" id="sna:Snas_4469"/>
<evidence type="ECO:0000313" key="2">
    <source>
        <dbReference type="EMBL" id="ADD44114.1"/>
    </source>
</evidence>
<evidence type="ECO:0000313" key="3">
    <source>
        <dbReference type="Proteomes" id="UP000000844"/>
    </source>
</evidence>
<feature type="transmembrane region" description="Helical" evidence="1">
    <location>
        <begin position="58"/>
        <end position="83"/>
    </location>
</feature>
<accession>D3Q565</accession>
<proteinExistence type="predicted"/>
<feature type="transmembrane region" description="Helical" evidence="1">
    <location>
        <begin position="24"/>
        <end position="46"/>
    </location>
</feature>
<dbReference type="STRING" id="446470.Snas_4469"/>
<organism evidence="2 3">
    <name type="scientific">Stackebrandtia nassauensis (strain DSM 44728 / CIP 108903 / NRRL B-16338 / NBRC 102104 / LLR-40K-21)</name>
    <dbReference type="NCBI Taxonomy" id="446470"/>
    <lineage>
        <taxon>Bacteria</taxon>
        <taxon>Bacillati</taxon>
        <taxon>Actinomycetota</taxon>
        <taxon>Actinomycetes</taxon>
        <taxon>Glycomycetales</taxon>
        <taxon>Glycomycetaceae</taxon>
        <taxon>Stackebrandtia</taxon>
    </lineage>
</organism>
<dbReference type="RefSeq" id="WP_013019685.1">
    <property type="nucleotide sequence ID" value="NC_013947.1"/>
</dbReference>
<name>D3Q565_STANL</name>
<protein>
    <submittedName>
        <fullName evidence="2">Uncharacterized protein</fullName>
    </submittedName>
</protein>
<gene>
    <name evidence="2" type="ordered locus">Snas_4469</name>
</gene>
<dbReference type="HOGENOM" id="CLU_2525939_0_0_11"/>
<dbReference type="EMBL" id="CP001778">
    <property type="protein sequence ID" value="ADD44114.1"/>
    <property type="molecule type" value="Genomic_DNA"/>
</dbReference>
<reference evidence="2 3" key="1">
    <citation type="journal article" date="2009" name="Stand. Genomic Sci.">
        <title>Complete genome sequence of Stackebrandtia nassauensis type strain (LLR-40K-21).</title>
        <authorList>
            <person name="Munk C."/>
            <person name="Lapidus A."/>
            <person name="Copeland A."/>
            <person name="Jando M."/>
            <person name="Mayilraj S."/>
            <person name="Glavina Del Rio T."/>
            <person name="Nolan M."/>
            <person name="Chen F."/>
            <person name="Lucas S."/>
            <person name="Tice H."/>
            <person name="Cheng J.F."/>
            <person name="Han C."/>
            <person name="Detter J.C."/>
            <person name="Bruce D."/>
            <person name="Goodwin L."/>
            <person name="Chain P."/>
            <person name="Pitluck S."/>
            <person name="Goker M."/>
            <person name="Ovchinikova G."/>
            <person name="Pati A."/>
            <person name="Ivanova N."/>
            <person name="Mavromatis K."/>
            <person name="Chen A."/>
            <person name="Palaniappan K."/>
            <person name="Land M."/>
            <person name="Hauser L."/>
            <person name="Chang Y.J."/>
            <person name="Jeffries C.D."/>
            <person name="Bristow J."/>
            <person name="Eisen J.A."/>
            <person name="Markowitz V."/>
            <person name="Hugenholtz P."/>
            <person name="Kyrpides N.C."/>
            <person name="Klenk H.P."/>
        </authorList>
    </citation>
    <scope>NUCLEOTIDE SEQUENCE [LARGE SCALE GENOMIC DNA]</scope>
    <source>
        <strain evidence="3">DSM 44728 / CIP 108903 / NRRL B-16338 / NBRC 102104 / LLR-40K-21</strain>
    </source>
</reference>